<proteinExistence type="predicted"/>
<sequence length="638" mass="72613">MLTKIHRFFWFAYYFFFNLLTQQNEVQTNQSEKQDAMCSTLSLEMHDKKCFKRRKQRWQRKMAKVIPHVWKIVIAKQMSASCFIKKSDPKLKFIPIQLWPEVEPTLWNALVIFTCMFAAKAAAKDKAHKGTQLSKEEPISDNVEDDDKKSLIINGQNEKMEDISLGNQMETSNEDTNQENIVKTAEESEIEVKNDNLNDEKVEESLIEETSKNSGGNPENPKNEQLEEGGNLEENVENSGKEPADGQISEQITTDLGQEQNLKSEDKNDGEQPPTVEQCPPITEEPTQRQENEVLKNDANEAVQELSTSAPQVKSFESKFVQTEEDPISFYVRRISISSLKSEEDNPSKIVPTPPLPPTKTPKTITFAFDNDQEKSPEVPVKGGVSVFVPGLLDAAKNSVQRRLKARSNSPDTNNQTAKVSQTVVNNQTKTNTVNLNDQKWNSNQKVHVRQSIDSPNQTQNFVFYPKSPVGINDQIKKSGQQSNNARHEYSASPVLNSPFLLGQSVFKPVKEIEYIRNDFNQRSVSNSRSPSVVSHNDFGNSTKTNYFGNDQTKNSNVSFLGNQQQFNQNKWALRDGNSQNVVFPKLPIGITQRVFERKVTEHHIERDTSGKLYNGWKQQDWQGTYEQFRDPNQTPML</sequence>
<protein>
    <submittedName>
        <fullName evidence="2">Uncharacterized protein</fullName>
    </submittedName>
</protein>
<organism evidence="1 2">
    <name type="scientific">Panagrolaimus sp. JU765</name>
    <dbReference type="NCBI Taxonomy" id="591449"/>
    <lineage>
        <taxon>Eukaryota</taxon>
        <taxon>Metazoa</taxon>
        <taxon>Ecdysozoa</taxon>
        <taxon>Nematoda</taxon>
        <taxon>Chromadorea</taxon>
        <taxon>Rhabditida</taxon>
        <taxon>Tylenchina</taxon>
        <taxon>Panagrolaimomorpha</taxon>
        <taxon>Panagrolaimoidea</taxon>
        <taxon>Panagrolaimidae</taxon>
        <taxon>Panagrolaimus</taxon>
    </lineage>
</organism>
<evidence type="ECO:0000313" key="2">
    <source>
        <dbReference type="WBParaSite" id="JU765_v2.g12334.t1"/>
    </source>
</evidence>
<accession>A0AC34Q2K3</accession>
<dbReference type="Proteomes" id="UP000887576">
    <property type="component" value="Unplaced"/>
</dbReference>
<name>A0AC34Q2K3_9BILA</name>
<evidence type="ECO:0000313" key="1">
    <source>
        <dbReference type="Proteomes" id="UP000887576"/>
    </source>
</evidence>
<reference evidence="2" key="1">
    <citation type="submission" date="2022-11" db="UniProtKB">
        <authorList>
            <consortium name="WormBaseParasite"/>
        </authorList>
    </citation>
    <scope>IDENTIFICATION</scope>
</reference>
<dbReference type="WBParaSite" id="JU765_v2.g12334.t1">
    <property type="protein sequence ID" value="JU765_v2.g12334.t1"/>
    <property type="gene ID" value="JU765_v2.g12334"/>
</dbReference>